<proteinExistence type="predicted"/>
<name>A0ACB9DUX4_CICIN</name>
<accession>A0ACB9DUX4</accession>
<reference evidence="2" key="1">
    <citation type="journal article" date="2022" name="Mol. Ecol. Resour.">
        <title>The genomes of chicory, endive, great burdock and yacon provide insights into Asteraceae palaeo-polyploidization history and plant inulin production.</title>
        <authorList>
            <person name="Fan W."/>
            <person name="Wang S."/>
            <person name="Wang H."/>
            <person name="Wang A."/>
            <person name="Jiang F."/>
            <person name="Liu H."/>
            <person name="Zhao H."/>
            <person name="Xu D."/>
            <person name="Zhang Y."/>
        </authorList>
    </citation>
    <scope>NUCLEOTIDE SEQUENCE [LARGE SCALE GENOMIC DNA]</scope>
    <source>
        <strain evidence="2">cv. Punajuju</strain>
    </source>
</reference>
<keyword evidence="2" id="KW-1185">Reference proteome</keyword>
<reference evidence="1 2" key="2">
    <citation type="journal article" date="2022" name="Mol. Ecol. Resour.">
        <title>The genomes of chicory, endive, great burdock and yacon provide insights into Asteraceae paleo-polyploidization history and plant inulin production.</title>
        <authorList>
            <person name="Fan W."/>
            <person name="Wang S."/>
            <person name="Wang H."/>
            <person name="Wang A."/>
            <person name="Jiang F."/>
            <person name="Liu H."/>
            <person name="Zhao H."/>
            <person name="Xu D."/>
            <person name="Zhang Y."/>
        </authorList>
    </citation>
    <scope>NUCLEOTIDE SEQUENCE [LARGE SCALE GENOMIC DNA]</scope>
    <source>
        <strain evidence="2">cv. Punajuju</strain>
        <tissue evidence="1">Leaves</tissue>
    </source>
</reference>
<comment type="caution">
    <text evidence="1">The sequence shown here is derived from an EMBL/GenBank/DDBJ whole genome shotgun (WGS) entry which is preliminary data.</text>
</comment>
<dbReference type="EMBL" id="CM042012">
    <property type="protein sequence ID" value="KAI3750534.1"/>
    <property type="molecule type" value="Genomic_DNA"/>
</dbReference>
<evidence type="ECO:0000313" key="1">
    <source>
        <dbReference type="EMBL" id="KAI3750534.1"/>
    </source>
</evidence>
<sequence>MELSQLLLQPSWPPHSYFHSNLDQYEPKMEVYAGEHHGFSSSIATGSENSLSVSSVNFPMLSDDCGYDHMPNMEGFDDVCGWLCYDDQGMEEFPAKRSIKGDHVWSPNLSNKSCESSVCIPSENQSPMVETDDAMEIESQTGIQSLLMAYADAMGKEQGELATVIMKCISEKASAIGSPVERLALNLSQPAENQGEAYLKQESLRNFNPAFRAFYDIFPYGRFAHFTANSAILEAVPTHVKLVHIVDFDIGEGTQWPSVIEAMARTKKSLTITSIKLEEHNSGFEDTRRHLLNYARTFGLNLKVQEMELAQMVKGTEGRKFSNDFLAFNCMIGLPHMGRRRKRTQVLEFIKLAKGLLVKHKGILTFGDGEEGERMGNSIDYTSFFNQNLAHYKALYESMEWGFPSYLNEARIAMETLFLAPFVSSLSWFQKWEEEKEDMVFQKDVGLKGTRMSKESWNEAKEMVKEGETPYIIGVEGDNDNEMVLKWRGTSLVRVSAWRISIHYHLLTLRSYV</sequence>
<protein>
    <submittedName>
        <fullName evidence="1">Uncharacterized protein</fullName>
    </submittedName>
</protein>
<organism evidence="1 2">
    <name type="scientific">Cichorium intybus</name>
    <name type="common">Chicory</name>
    <dbReference type="NCBI Taxonomy" id="13427"/>
    <lineage>
        <taxon>Eukaryota</taxon>
        <taxon>Viridiplantae</taxon>
        <taxon>Streptophyta</taxon>
        <taxon>Embryophyta</taxon>
        <taxon>Tracheophyta</taxon>
        <taxon>Spermatophyta</taxon>
        <taxon>Magnoliopsida</taxon>
        <taxon>eudicotyledons</taxon>
        <taxon>Gunneridae</taxon>
        <taxon>Pentapetalae</taxon>
        <taxon>asterids</taxon>
        <taxon>campanulids</taxon>
        <taxon>Asterales</taxon>
        <taxon>Asteraceae</taxon>
        <taxon>Cichorioideae</taxon>
        <taxon>Cichorieae</taxon>
        <taxon>Cichoriinae</taxon>
        <taxon>Cichorium</taxon>
    </lineage>
</organism>
<dbReference type="Proteomes" id="UP001055811">
    <property type="component" value="Linkage Group LG04"/>
</dbReference>
<gene>
    <name evidence="1" type="ORF">L2E82_21175</name>
</gene>
<evidence type="ECO:0000313" key="2">
    <source>
        <dbReference type="Proteomes" id="UP001055811"/>
    </source>
</evidence>